<feature type="domain" description="HTH asnC-type" evidence="5">
    <location>
        <begin position="9"/>
        <end position="50"/>
    </location>
</feature>
<dbReference type="Proteomes" id="UP000230790">
    <property type="component" value="Unassembled WGS sequence"/>
</dbReference>
<dbReference type="InterPro" id="IPR019887">
    <property type="entry name" value="Tscrpt_reg_AsnC/Lrp_C"/>
</dbReference>
<dbReference type="SMART" id="SM00344">
    <property type="entry name" value="HTH_ASNC"/>
    <property type="match status" value="1"/>
</dbReference>
<dbReference type="InterPro" id="IPR036390">
    <property type="entry name" value="WH_DNA-bd_sf"/>
</dbReference>
<comment type="caution">
    <text evidence="6">The sequence shown here is derived from an EMBL/GenBank/DDBJ whole genome shotgun (WGS) entry which is preliminary data.</text>
</comment>
<dbReference type="EMBL" id="PGTN01000030">
    <property type="protein sequence ID" value="PJF47912.1"/>
    <property type="molecule type" value="Genomic_DNA"/>
</dbReference>
<dbReference type="Gene3D" id="3.30.70.920">
    <property type="match status" value="1"/>
</dbReference>
<dbReference type="PRINTS" id="PR00033">
    <property type="entry name" value="HTHASNC"/>
</dbReference>
<dbReference type="InterPro" id="IPR019885">
    <property type="entry name" value="Tscrpt_reg_HTH_AsnC-type_CS"/>
</dbReference>
<dbReference type="GO" id="GO:0043565">
    <property type="term" value="F:sequence-specific DNA binding"/>
    <property type="evidence" value="ECO:0007669"/>
    <property type="project" value="InterPro"/>
</dbReference>
<feature type="domain" description="Transcription regulator AsnC/Lrp ligand binding" evidence="4">
    <location>
        <begin position="83"/>
        <end position="141"/>
    </location>
</feature>
<dbReference type="PANTHER" id="PTHR30154">
    <property type="entry name" value="LEUCINE-RESPONSIVE REGULATORY PROTEIN"/>
    <property type="match status" value="1"/>
</dbReference>
<dbReference type="Pfam" id="PF01037">
    <property type="entry name" value="AsnC_trans_reg"/>
    <property type="match status" value="1"/>
</dbReference>
<proteinExistence type="predicted"/>
<dbReference type="PANTHER" id="PTHR30154:SF53">
    <property type="entry name" value="HTH-TYPE TRANSCRIPTIONAL REGULATOR LRPC"/>
    <property type="match status" value="1"/>
</dbReference>
<accession>A0A2M8QDT4</accession>
<evidence type="ECO:0000256" key="2">
    <source>
        <dbReference type="ARBA" id="ARBA00023125"/>
    </source>
</evidence>
<dbReference type="PROSITE" id="PS00519">
    <property type="entry name" value="HTH_ASNC_1"/>
    <property type="match status" value="1"/>
</dbReference>
<evidence type="ECO:0000259" key="4">
    <source>
        <dbReference type="Pfam" id="PF01037"/>
    </source>
</evidence>
<organism evidence="6 7">
    <name type="scientific">Candidatus Thermofonsia Clade 3 bacterium</name>
    <dbReference type="NCBI Taxonomy" id="2364212"/>
    <lineage>
        <taxon>Bacteria</taxon>
        <taxon>Bacillati</taxon>
        <taxon>Chloroflexota</taxon>
        <taxon>Candidatus Thermofontia</taxon>
        <taxon>Candidatus Thermofonsia Clade 3</taxon>
    </lineage>
</organism>
<protein>
    <submittedName>
        <fullName evidence="6">AsnC family transcriptional regulator</fullName>
    </submittedName>
</protein>
<dbReference type="GO" id="GO:0005829">
    <property type="term" value="C:cytosol"/>
    <property type="evidence" value="ECO:0007669"/>
    <property type="project" value="TreeGrafter"/>
</dbReference>
<dbReference type="InterPro" id="IPR011008">
    <property type="entry name" value="Dimeric_a/b-barrel"/>
</dbReference>
<sequence length="158" mass="17591">MAFDSEKLLDRTGLELLRLLQEDARMSFAELGRRVGLTPPAVAERVRRMEEAGIITGYHARLNADKLGLPIRAFIRVGDCEPCERLIRLVKTQPEVIECHMLTGSDSYLLQVVVASVAQLEALISRLRPFARSLTTSIVLESPVDKRGPDVRLCPPKA</sequence>
<keyword evidence="2" id="KW-0238">DNA-binding</keyword>
<dbReference type="InterPro" id="IPR036388">
    <property type="entry name" value="WH-like_DNA-bd_sf"/>
</dbReference>
<keyword evidence="3" id="KW-0804">Transcription</keyword>
<dbReference type="FunFam" id="1.10.10.10:FF:000186">
    <property type="entry name" value="AsnC family transcriptional regulator"/>
    <property type="match status" value="1"/>
</dbReference>
<evidence type="ECO:0000256" key="3">
    <source>
        <dbReference type="ARBA" id="ARBA00023163"/>
    </source>
</evidence>
<gene>
    <name evidence="6" type="ORF">CUN48_06060</name>
</gene>
<dbReference type="SUPFAM" id="SSF54909">
    <property type="entry name" value="Dimeric alpha+beta barrel"/>
    <property type="match status" value="1"/>
</dbReference>
<dbReference type="AlphaFoldDB" id="A0A2M8QDT4"/>
<keyword evidence="1" id="KW-0805">Transcription regulation</keyword>
<dbReference type="SUPFAM" id="SSF46785">
    <property type="entry name" value="Winged helix' DNA-binding domain"/>
    <property type="match status" value="1"/>
</dbReference>
<dbReference type="InterPro" id="IPR019888">
    <property type="entry name" value="Tscrpt_reg_AsnC-like"/>
</dbReference>
<evidence type="ECO:0000313" key="7">
    <source>
        <dbReference type="Proteomes" id="UP000230790"/>
    </source>
</evidence>
<evidence type="ECO:0000313" key="6">
    <source>
        <dbReference type="EMBL" id="PJF47912.1"/>
    </source>
</evidence>
<dbReference type="InterPro" id="IPR000485">
    <property type="entry name" value="AsnC-type_HTH_dom"/>
</dbReference>
<dbReference type="GO" id="GO:0043200">
    <property type="term" value="P:response to amino acid"/>
    <property type="evidence" value="ECO:0007669"/>
    <property type="project" value="TreeGrafter"/>
</dbReference>
<dbReference type="Pfam" id="PF13404">
    <property type="entry name" value="HTH_AsnC-type"/>
    <property type="match status" value="1"/>
</dbReference>
<reference evidence="6 7" key="1">
    <citation type="submission" date="2017-11" db="EMBL/GenBank/DDBJ databases">
        <title>Evolution of Phototrophy in the Chloroflexi Phylum Driven by Horizontal Gene Transfer.</title>
        <authorList>
            <person name="Ward L.M."/>
            <person name="Hemp J."/>
            <person name="Shih P.M."/>
            <person name="Mcglynn S.E."/>
            <person name="Fischer W."/>
        </authorList>
    </citation>
    <scope>NUCLEOTIDE SEQUENCE [LARGE SCALE GENOMIC DNA]</scope>
    <source>
        <strain evidence="6">JP3_7</strain>
    </source>
</reference>
<dbReference type="InterPro" id="IPR011991">
    <property type="entry name" value="ArsR-like_HTH"/>
</dbReference>
<name>A0A2M8QDT4_9CHLR</name>
<dbReference type="Gene3D" id="1.10.10.10">
    <property type="entry name" value="Winged helix-like DNA-binding domain superfamily/Winged helix DNA-binding domain"/>
    <property type="match status" value="1"/>
</dbReference>
<evidence type="ECO:0000256" key="1">
    <source>
        <dbReference type="ARBA" id="ARBA00023015"/>
    </source>
</evidence>
<evidence type="ECO:0000259" key="5">
    <source>
        <dbReference type="Pfam" id="PF13404"/>
    </source>
</evidence>
<dbReference type="CDD" id="cd00090">
    <property type="entry name" value="HTH_ARSR"/>
    <property type="match status" value="1"/>
</dbReference>